<protein>
    <submittedName>
        <fullName evidence="5">Fumarylacetoacetate (FAA) hydrolase</fullName>
    </submittedName>
</protein>
<dbReference type="Gene3D" id="2.30.30.370">
    <property type="entry name" value="FAH"/>
    <property type="match status" value="1"/>
</dbReference>
<dbReference type="Pfam" id="PF10370">
    <property type="entry name" value="Rv2993c-like_N"/>
    <property type="match status" value="1"/>
</dbReference>
<dbReference type="Gene3D" id="3.90.850.10">
    <property type="entry name" value="Fumarylacetoacetase-like, C-terminal domain"/>
    <property type="match status" value="1"/>
</dbReference>
<dbReference type="RefSeq" id="WP_013737060.1">
    <property type="nucleotide sequence ID" value="NC_015435.1"/>
</dbReference>
<evidence type="ECO:0000256" key="1">
    <source>
        <dbReference type="ARBA" id="ARBA00010211"/>
    </source>
</evidence>
<organism evidence="5 6">
    <name type="scientific">Metallosphaera cuprina (strain Ar-4)</name>
    <dbReference type="NCBI Taxonomy" id="1006006"/>
    <lineage>
        <taxon>Archaea</taxon>
        <taxon>Thermoproteota</taxon>
        <taxon>Thermoprotei</taxon>
        <taxon>Sulfolobales</taxon>
        <taxon>Sulfolobaceae</taxon>
        <taxon>Metallosphaera</taxon>
    </lineage>
</organism>
<dbReference type="AlphaFoldDB" id="F4G063"/>
<dbReference type="InterPro" id="IPR011234">
    <property type="entry name" value="Fumarylacetoacetase-like_C"/>
</dbReference>
<dbReference type="InterPro" id="IPR051121">
    <property type="entry name" value="FAH"/>
</dbReference>
<comment type="similarity">
    <text evidence="1">Belongs to the FAH family.</text>
</comment>
<dbReference type="InterPro" id="IPR018833">
    <property type="entry name" value="Rv2993c-like_N"/>
</dbReference>
<dbReference type="PANTHER" id="PTHR42796:SF4">
    <property type="entry name" value="FUMARYLACETOACETATE HYDROLASE DOMAIN-CONTAINING PROTEIN 2A"/>
    <property type="match status" value="1"/>
</dbReference>
<proteinExistence type="inferred from homology"/>
<dbReference type="HOGENOM" id="CLU_028458_3_1_2"/>
<evidence type="ECO:0000313" key="6">
    <source>
        <dbReference type="Proteomes" id="UP000007812"/>
    </source>
</evidence>
<dbReference type="Proteomes" id="UP000007812">
    <property type="component" value="Chromosome"/>
</dbReference>
<gene>
    <name evidence="5" type="ordered locus">Mcup_0454</name>
</gene>
<dbReference type="Pfam" id="PF01557">
    <property type="entry name" value="FAA_hydrolase"/>
    <property type="match status" value="1"/>
</dbReference>
<dbReference type="GO" id="GO:0016787">
    <property type="term" value="F:hydrolase activity"/>
    <property type="evidence" value="ECO:0007669"/>
    <property type="project" value="UniProtKB-KW"/>
</dbReference>
<accession>F4G063</accession>
<dbReference type="EMBL" id="CP002656">
    <property type="protein sequence ID" value="AEB94562.1"/>
    <property type="molecule type" value="Genomic_DNA"/>
</dbReference>
<dbReference type="OrthoDB" id="6242at2157"/>
<feature type="domain" description="Fumarylacetoacetase-like C-terminal" evidence="3">
    <location>
        <begin position="53"/>
        <end position="280"/>
    </location>
</feature>
<evidence type="ECO:0000313" key="5">
    <source>
        <dbReference type="EMBL" id="AEB94562.1"/>
    </source>
</evidence>
<dbReference type="GO" id="GO:0046872">
    <property type="term" value="F:metal ion binding"/>
    <property type="evidence" value="ECO:0007669"/>
    <property type="project" value="UniProtKB-KW"/>
</dbReference>
<reference evidence="5 6" key="1">
    <citation type="journal article" date="2011" name="J. Bacteriol.">
        <title>Complete genome sequence of Metallosphaera cuprina, a metal sulfide-oxidizing archaeon from a hot spring.</title>
        <authorList>
            <person name="Liu L.J."/>
            <person name="You X.Y."/>
            <person name="Zheng H."/>
            <person name="Wang S."/>
            <person name="Jiang C.Y."/>
            <person name="Liu S.J."/>
        </authorList>
    </citation>
    <scope>NUCLEOTIDE SEQUENCE [LARGE SCALE GENOMIC DNA]</scope>
    <source>
        <strain evidence="5 6">Ar-4</strain>
    </source>
</reference>
<evidence type="ECO:0000256" key="2">
    <source>
        <dbReference type="ARBA" id="ARBA00022723"/>
    </source>
</evidence>
<feature type="domain" description="Rv2993c-like N-terminal" evidence="4">
    <location>
        <begin position="1"/>
        <end position="47"/>
    </location>
</feature>
<keyword evidence="6" id="KW-1185">Reference proteome</keyword>
<dbReference type="STRING" id="1006006.Mcup_0454"/>
<dbReference type="GO" id="GO:0044281">
    <property type="term" value="P:small molecule metabolic process"/>
    <property type="evidence" value="ECO:0007669"/>
    <property type="project" value="UniProtKB-ARBA"/>
</dbReference>
<keyword evidence="2" id="KW-0479">Metal-binding</keyword>
<sequence length="284" mass="31381">MKLVSFIRSGRRGYGYLEGDRVILTNELAGKETGEELKLDDVRLSAPMEPSAIFCTLVNSPRMLGVEAKKEAKEMLGSPKFFLKLPQIVVGPYDAILAPPTGVRPEVEIAVVVNKPLKMASKEEVKRSILGFSVFNDVTAPGEMKNDMYLAYRRDPSDGKVKKIPVRGSHFRNKNRDTFAPLGPWIVTTDELDDVSGLRMRSVYGGVSVQDGSSDELIYGVDELLVELSKVLTVPRLSVLTTGTIGYKGVEEASEYKLEAVESTLMVEVEKIGRLENPVRVERS</sequence>
<evidence type="ECO:0000259" key="3">
    <source>
        <dbReference type="Pfam" id="PF01557"/>
    </source>
</evidence>
<dbReference type="SUPFAM" id="SSF56529">
    <property type="entry name" value="FAH"/>
    <property type="match status" value="1"/>
</dbReference>
<dbReference type="PATRIC" id="fig|1006006.8.peg.457"/>
<dbReference type="eggNOG" id="arCOG00235">
    <property type="taxonomic scope" value="Archaea"/>
</dbReference>
<keyword evidence="5" id="KW-0378">Hydrolase</keyword>
<dbReference type="InterPro" id="IPR036663">
    <property type="entry name" value="Fumarylacetoacetase_C_sf"/>
</dbReference>
<dbReference type="KEGG" id="mcn:Mcup_0454"/>
<dbReference type="GeneID" id="10492648"/>
<evidence type="ECO:0000259" key="4">
    <source>
        <dbReference type="Pfam" id="PF10370"/>
    </source>
</evidence>
<name>F4G063_METCR</name>
<dbReference type="PANTHER" id="PTHR42796">
    <property type="entry name" value="FUMARYLACETOACETATE HYDROLASE DOMAIN-CONTAINING PROTEIN 2A-RELATED"/>
    <property type="match status" value="1"/>
</dbReference>